<keyword evidence="5" id="KW-1185">Reference proteome</keyword>
<dbReference type="EMBL" id="BRYA01000773">
    <property type="protein sequence ID" value="GMI32154.1"/>
    <property type="molecule type" value="Genomic_DNA"/>
</dbReference>
<name>A0A9W7G1L0_9STRA</name>
<evidence type="ECO:0000256" key="1">
    <source>
        <dbReference type="RuleBase" id="RU003682"/>
    </source>
</evidence>
<evidence type="ECO:0000313" key="4">
    <source>
        <dbReference type="EMBL" id="GMI32154.1"/>
    </source>
</evidence>
<feature type="domain" description="Fe2OG dioxygenase" evidence="3">
    <location>
        <begin position="101"/>
        <end position="239"/>
    </location>
</feature>
<reference evidence="5" key="1">
    <citation type="journal article" date="2023" name="Commun. Biol.">
        <title>Genome analysis of Parmales, the sister group of diatoms, reveals the evolutionary specialization of diatoms from phago-mixotrophs to photoautotrophs.</title>
        <authorList>
            <person name="Ban H."/>
            <person name="Sato S."/>
            <person name="Yoshikawa S."/>
            <person name="Yamada K."/>
            <person name="Nakamura Y."/>
            <person name="Ichinomiya M."/>
            <person name="Sato N."/>
            <person name="Blanc-Mathieu R."/>
            <person name="Endo H."/>
            <person name="Kuwata A."/>
            <person name="Ogata H."/>
        </authorList>
    </citation>
    <scope>NUCLEOTIDE SEQUENCE [LARGE SCALE GENOMIC DNA]</scope>
</reference>
<feature type="chain" id="PRO_5040988561" description="Fe2OG dioxygenase domain-containing protein" evidence="2">
    <location>
        <begin position="18"/>
        <end position="478"/>
    </location>
</feature>
<dbReference type="GO" id="GO:0016491">
    <property type="term" value="F:oxidoreductase activity"/>
    <property type="evidence" value="ECO:0007669"/>
    <property type="project" value="UniProtKB-KW"/>
</dbReference>
<dbReference type="Pfam" id="PF13848">
    <property type="entry name" value="Thioredoxin_6"/>
    <property type="match status" value="1"/>
</dbReference>
<dbReference type="InterPro" id="IPR005123">
    <property type="entry name" value="Oxoglu/Fe-dep_dioxygenase_dom"/>
</dbReference>
<dbReference type="PROSITE" id="PS51471">
    <property type="entry name" value="FE2OG_OXY"/>
    <property type="match status" value="1"/>
</dbReference>
<comment type="caution">
    <text evidence="4">The sequence shown here is derived from an EMBL/GenBank/DDBJ whole genome shotgun (WGS) entry which is preliminary data.</text>
</comment>
<accession>A0A9W7G1L0</accession>
<evidence type="ECO:0000256" key="2">
    <source>
        <dbReference type="SAM" id="SignalP"/>
    </source>
</evidence>
<keyword evidence="2" id="KW-0732">Signal</keyword>
<dbReference type="GO" id="GO:0046872">
    <property type="term" value="F:metal ion binding"/>
    <property type="evidence" value="ECO:0007669"/>
    <property type="project" value="UniProtKB-KW"/>
</dbReference>
<evidence type="ECO:0000259" key="3">
    <source>
        <dbReference type="PROSITE" id="PS51471"/>
    </source>
</evidence>
<organism evidence="4 5">
    <name type="scientific">Triparma columacea</name>
    <dbReference type="NCBI Taxonomy" id="722753"/>
    <lineage>
        <taxon>Eukaryota</taxon>
        <taxon>Sar</taxon>
        <taxon>Stramenopiles</taxon>
        <taxon>Ochrophyta</taxon>
        <taxon>Bolidophyceae</taxon>
        <taxon>Parmales</taxon>
        <taxon>Triparmaceae</taxon>
        <taxon>Triparma</taxon>
    </lineage>
</organism>
<keyword evidence="1" id="KW-0408">Iron</keyword>
<keyword evidence="1" id="KW-0479">Metal-binding</keyword>
<dbReference type="AlphaFoldDB" id="A0A9W7G1L0"/>
<feature type="signal peptide" evidence="2">
    <location>
        <begin position="1"/>
        <end position="17"/>
    </location>
</feature>
<dbReference type="Proteomes" id="UP001165065">
    <property type="component" value="Unassembled WGS sequence"/>
</dbReference>
<evidence type="ECO:0000313" key="5">
    <source>
        <dbReference type="Proteomes" id="UP001165065"/>
    </source>
</evidence>
<dbReference type="Gene3D" id="3.40.30.10">
    <property type="entry name" value="Glutaredoxin"/>
    <property type="match status" value="1"/>
</dbReference>
<proteinExistence type="inferred from homology"/>
<sequence length="478" mass="53673">MATLLSLALILPTLISSQSLPDPLVEPFSTLAVGFDDVLSLTVIGKVKTEVETYQAAGDIYESGDMKFGKRPTTWFSFDSTPRNYIEASIMEFFKLAVPEDFYTPDYTVEHYGDLKRYKKSDIQGAEWWIQARGSKEGIGFHYDKDEAYASLQMRMSFPILSTITYLTDVGAPTLILNQTSLDGSVEYPEVPSEGFLSYPKKNRHVIFRGDLNHGVSKTLSLDDEGSERITLLVNWWVSKPLEPNCMVLTDDLATKIGLNYPSEVSSYISSSGPVSGSQVPVNSDSTPYLNITGTKQKEKGYKRHLERFPPNDAFYYDMPKNKALTKGSLYAVTWEDTRVFGHTGMLDLYNTQQVGSLFRDPLPKLIVFVHELRDLDSPTGINWWLQPLARKISDKIKVYTATTEKAKGAWAAFGLKEGDLPIAVMHDTQGDKKMVMEREGTFGMGKVEKLIEEFGIIVEEKEEQEGREEMGGMGQEL</sequence>
<protein>
    <recommendedName>
        <fullName evidence="3">Fe2OG dioxygenase domain-containing protein</fullName>
    </recommendedName>
</protein>
<keyword evidence="1" id="KW-0560">Oxidoreductase</keyword>
<dbReference type="OrthoDB" id="69177at2759"/>
<comment type="similarity">
    <text evidence="1">Belongs to the iron/ascorbate-dependent oxidoreductase family.</text>
</comment>
<gene>
    <name evidence="4" type="ORF">TrCOL_g6819</name>
</gene>